<evidence type="ECO:0000259" key="7">
    <source>
        <dbReference type="Pfam" id="PF23598"/>
    </source>
</evidence>
<evidence type="ECO:0000256" key="3">
    <source>
        <dbReference type="ARBA" id="ARBA00022821"/>
    </source>
</evidence>
<dbReference type="SUPFAM" id="SSF52540">
    <property type="entry name" value="P-loop containing nucleoside triphosphate hydrolases"/>
    <property type="match status" value="1"/>
</dbReference>
<dbReference type="Gene3D" id="1.10.8.430">
    <property type="entry name" value="Helical domain of apoptotic protease-activating factors"/>
    <property type="match status" value="1"/>
</dbReference>
<dbReference type="Pfam" id="PF18052">
    <property type="entry name" value="Rx_N"/>
    <property type="match status" value="1"/>
</dbReference>
<feature type="domain" description="NB-ARC" evidence="4">
    <location>
        <begin position="297"/>
        <end position="474"/>
    </location>
</feature>
<evidence type="ECO:0000313" key="9">
    <source>
        <dbReference type="Proteomes" id="UP000288805"/>
    </source>
</evidence>
<reference evidence="8 9" key="1">
    <citation type="journal article" date="2018" name="PLoS Genet.">
        <title>Population sequencing reveals clonal diversity and ancestral inbreeding in the grapevine cultivar Chardonnay.</title>
        <authorList>
            <person name="Roach M.J."/>
            <person name="Johnson D.L."/>
            <person name="Bohlmann J."/>
            <person name="van Vuuren H.J."/>
            <person name="Jones S.J."/>
            <person name="Pretorius I.S."/>
            <person name="Schmidt S.A."/>
            <person name="Borneman A.R."/>
        </authorList>
    </citation>
    <scope>NUCLEOTIDE SEQUENCE [LARGE SCALE GENOMIC DNA]</scope>
    <source>
        <strain evidence="9">cv. Chardonnay</strain>
        <tissue evidence="8">Leaf</tissue>
    </source>
</reference>
<organism evidence="8 9">
    <name type="scientific">Vitis vinifera</name>
    <name type="common">Grape</name>
    <dbReference type="NCBI Taxonomy" id="29760"/>
    <lineage>
        <taxon>Eukaryota</taxon>
        <taxon>Viridiplantae</taxon>
        <taxon>Streptophyta</taxon>
        <taxon>Embryophyta</taxon>
        <taxon>Tracheophyta</taxon>
        <taxon>Spermatophyta</taxon>
        <taxon>Magnoliopsida</taxon>
        <taxon>eudicotyledons</taxon>
        <taxon>Gunneridae</taxon>
        <taxon>Pentapetalae</taxon>
        <taxon>rosids</taxon>
        <taxon>Vitales</taxon>
        <taxon>Vitaceae</taxon>
        <taxon>Viteae</taxon>
        <taxon>Vitis</taxon>
    </lineage>
</organism>
<dbReference type="PANTHER" id="PTHR23155:SF955">
    <property type="entry name" value="AAA+ ATPASE DOMAIN-CONTAINING PROTEIN"/>
    <property type="match status" value="1"/>
</dbReference>
<dbReference type="Gene3D" id="1.10.10.10">
    <property type="entry name" value="Winged helix-like DNA-binding domain superfamily/Winged helix DNA-binding domain"/>
    <property type="match status" value="1"/>
</dbReference>
<dbReference type="Gene3D" id="3.40.50.300">
    <property type="entry name" value="P-loop containing nucleotide triphosphate hydrolases"/>
    <property type="match status" value="1"/>
</dbReference>
<dbReference type="SUPFAM" id="SSF52058">
    <property type="entry name" value="L domain-like"/>
    <property type="match status" value="1"/>
</dbReference>
<dbReference type="InterPro" id="IPR058922">
    <property type="entry name" value="WHD_DRP"/>
</dbReference>
<dbReference type="GO" id="GO:0051707">
    <property type="term" value="P:response to other organism"/>
    <property type="evidence" value="ECO:0007669"/>
    <property type="project" value="UniProtKB-ARBA"/>
</dbReference>
<dbReference type="PANTHER" id="PTHR23155">
    <property type="entry name" value="DISEASE RESISTANCE PROTEIN RP"/>
    <property type="match status" value="1"/>
</dbReference>
<keyword evidence="1" id="KW-0677">Repeat</keyword>
<dbReference type="InterPro" id="IPR032675">
    <property type="entry name" value="LRR_dom_sf"/>
</dbReference>
<dbReference type="InterPro" id="IPR027417">
    <property type="entry name" value="P-loop_NTPase"/>
</dbReference>
<gene>
    <name evidence="8" type="primary">RPP13L2_1</name>
    <name evidence="8" type="ORF">CK203_030266</name>
</gene>
<dbReference type="Gene3D" id="3.80.10.10">
    <property type="entry name" value="Ribonuclease Inhibitor"/>
    <property type="match status" value="2"/>
</dbReference>
<protein>
    <submittedName>
        <fullName evidence="8">Putative disease resistance RPP13-like protein 2</fullName>
    </submittedName>
</protein>
<evidence type="ECO:0000259" key="6">
    <source>
        <dbReference type="Pfam" id="PF23559"/>
    </source>
</evidence>
<evidence type="ECO:0000313" key="8">
    <source>
        <dbReference type="EMBL" id="RVW91831.1"/>
    </source>
</evidence>
<feature type="domain" description="Disease resistance R13L4/SHOC-2-like LRR" evidence="7">
    <location>
        <begin position="718"/>
        <end position="1011"/>
    </location>
</feature>
<feature type="domain" description="Disease resistance N-terminal" evidence="5">
    <location>
        <begin position="144"/>
        <end position="222"/>
    </location>
</feature>
<dbReference type="InterPro" id="IPR038005">
    <property type="entry name" value="RX-like_CC"/>
</dbReference>
<dbReference type="PRINTS" id="PR00364">
    <property type="entry name" value="DISEASERSIST"/>
</dbReference>
<name>A0A438I549_VITVI</name>
<keyword evidence="2" id="KW-0547">Nucleotide-binding</keyword>
<dbReference type="GO" id="GO:0006952">
    <property type="term" value="P:defense response"/>
    <property type="evidence" value="ECO:0007669"/>
    <property type="project" value="UniProtKB-KW"/>
</dbReference>
<dbReference type="InterPro" id="IPR002182">
    <property type="entry name" value="NB-ARC"/>
</dbReference>
<dbReference type="InterPro" id="IPR044974">
    <property type="entry name" value="Disease_R_plants"/>
</dbReference>
<dbReference type="CDD" id="cd14798">
    <property type="entry name" value="RX-CC_like"/>
    <property type="match status" value="1"/>
</dbReference>
<feature type="domain" description="Disease resistance protein winged helix" evidence="6">
    <location>
        <begin position="558"/>
        <end position="622"/>
    </location>
</feature>
<dbReference type="Pfam" id="PF00931">
    <property type="entry name" value="NB-ARC"/>
    <property type="match status" value="1"/>
</dbReference>
<accession>A0A438I549</accession>
<dbReference type="InterPro" id="IPR055414">
    <property type="entry name" value="LRR_R13L4/SHOC2-like"/>
</dbReference>
<evidence type="ECO:0000259" key="5">
    <source>
        <dbReference type="Pfam" id="PF18052"/>
    </source>
</evidence>
<dbReference type="AlphaFoldDB" id="A0A438I549"/>
<dbReference type="EMBL" id="QGNW01000141">
    <property type="protein sequence ID" value="RVW91831.1"/>
    <property type="molecule type" value="Genomic_DNA"/>
</dbReference>
<evidence type="ECO:0000256" key="1">
    <source>
        <dbReference type="ARBA" id="ARBA00022737"/>
    </source>
</evidence>
<keyword evidence="3" id="KW-0611">Plant defense</keyword>
<comment type="caution">
    <text evidence="8">The sequence shown here is derived from an EMBL/GenBank/DDBJ whole genome shotgun (WGS) entry which is preliminary data.</text>
</comment>
<dbReference type="Proteomes" id="UP000288805">
    <property type="component" value="Unassembled WGS sequence"/>
</dbReference>
<evidence type="ECO:0000256" key="2">
    <source>
        <dbReference type="ARBA" id="ARBA00022741"/>
    </source>
</evidence>
<dbReference type="InterPro" id="IPR036388">
    <property type="entry name" value="WH-like_DNA-bd_sf"/>
</dbReference>
<dbReference type="Pfam" id="PF23598">
    <property type="entry name" value="LRR_14"/>
    <property type="match status" value="1"/>
</dbReference>
<dbReference type="Pfam" id="PF23559">
    <property type="entry name" value="WHD_DRP"/>
    <property type="match status" value="1"/>
</dbReference>
<dbReference type="InterPro" id="IPR042197">
    <property type="entry name" value="Apaf_helical"/>
</dbReference>
<dbReference type="Gene3D" id="1.20.5.4130">
    <property type="match status" value="1"/>
</dbReference>
<dbReference type="GO" id="GO:0043531">
    <property type="term" value="F:ADP binding"/>
    <property type="evidence" value="ECO:0007669"/>
    <property type="project" value="InterPro"/>
</dbReference>
<sequence length="1038" mass="119186">MAVAASILSRVTEKLSLLVVREPAVLIGVAESIEWIEWQLRTWAPDHLCYFTEKLVDIAYDVEDLIDDLIFKVAVQGRRRGVLEQLVLFIRNLIDQHIIHKKLEGIKVRISSLQRTSVLQGAISIEEIDWLISTHHQNMANTVASPVIEKITALLAQEALYSEVKKRARWIQDEFRFLDGFLKNLESKELDDKGMVWMEELCQVSCSAVDVIGLFINRREQLGRSWIGPLRRVVLAFDSLRSQHKLGMEMDKIKAKLLDISTWRPRDVSKQRQWRVPESTFRVLQQPSQEADIISFDDDVHAMMTRLLSDDKDFCAISIVGIEGIGKTTLAKLVYDHDAIVNHFPYRVWASASDGPFSSDPLTNIMTELMSQLMGYNQRAPVSWWSEMRQVLKAFLADKRFLIVVDDFIQDHILEEFVTAFLNTSRGSRMILTTRGTIPSYTKARSPPSYLKTMSVHHGLRLRGDDESWALFTHVMKVNIPPELLELRKEIVIRCGGLPLAIVRLADLLSQKDANIDEWSSVLQQLDQDQEQVWSKALSKISEDLPLYKQRCLFYFGLFPKDYEIPVRRLIMLWVAEGLVQPEVENEDPEDVAGRCLIELIAEDVVQVTKKKLDGNVKTCRLPYALRQHWLSKAQQATFVQVYAKTRSELSISTGLVRRLVDHLDKEDFSFDHIHGDYNRISTSSRPHYQDVVSFISFDTQEGNKPGEDVGKFLHGCISSSCFLLLRVLDLEHVFRPKLPEALGKLTRLRYLGLRWTLLEMLPSSIRKLQNLQTLDLKHTYISTLPSSIWKMQHLRHLLLSESYRSRFTLQPRVCSLIALQTLWGLFVDEKTPVKGGLDRLVNVRKLGLACRLMPSQQHTMLSQLEAVAKWVLKLKHLHTLRLKSGDEENQPWDLDLRPLSGHVNLSSIYLLGRLKNPSIVSEFPRSLSDLTLSGSGLMEDPMLKLDKLPNLKILRLLAKSYTGKLMLCPSGGFPQLRVLKIWKLEQLEEWNVEEGALQALRDLEIRTCIRLKMLPKELLHRSLLELKLTDMPSQFTA</sequence>
<proteinExistence type="predicted"/>
<dbReference type="InterPro" id="IPR041118">
    <property type="entry name" value="Rx_N"/>
</dbReference>
<evidence type="ECO:0000259" key="4">
    <source>
        <dbReference type="Pfam" id="PF00931"/>
    </source>
</evidence>